<keyword evidence="2" id="KW-0408">Iron</keyword>
<dbReference type="GO" id="GO:0051536">
    <property type="term" value="F:iron-sulfur cluster binding"/>
    <property type="evidence" value="ECO:0007669"/>
    <property type="project" value="UniProtKB-KW"/>
</dbReference>
<dbReference type="Pfam" id="PF12838">
    <property type="entry name" value="Fer4_7"/>
    <property type="match status" value="1"/>
</dbReference>
<accession>A0A1I2MXY9</accession>
<dbReference type="PROSITE" id="PS00198">
    <property type="entry name" value="4FE4S_FER_1"/>
    <property type="match status" value="1"/>
</dbReference>
<feature type="domain" description="4Fe-4S ferredoxin-type" evidence="4">
    <location>
        <begin position="41"/>
        <end position="70"/>
    </location>
</feature>
<evidence type="ECO:0000313" key="5">
    <source>
        <dbReference type="EMBL" id="SFF93991.1"/>
    </source>
</evidence>
<dbReference type="RefSeq" id="WP_092467635.1">
    <property type="nucleotide sequence ID" value="NZ_FOOX01000001.1"/>
</dbReference>
<dbReference type="InterPro" id="IPR017896">
    <property type="entry name" value="4Fe4S_Fe-S-bd"/>
</dbReference>
<evidence type="ECO:0000313" key="6">
    <source>
        <dbReference type="Proteomes" id="UP000199337"/>
    </source>
</evidence>
<organism evidence="5 6">
    <name type="scientific">Desulfotruncus arcticus DSM 17038</name>
    <dbReference type="NCBI Taxonomy" id="1121424"/>
    <lineage>
        <taxon>Bacteria</taxon>
        <taxon>Bacillati</taxon>
        <taxon>Bacillota</taxon>
        <taxon>Clostridia</taxon>
        <taxon>Eubacteriales</taxon>
        <taxon>Desulfallaceae</taxon>
        <taxon>Desulfotruncus</taxon>
    </lineage>
</organism>
<evidence type="ECO:0000256" key="1">
    <source>
        <dbReference type="ARBA" id="ARBA00022723"/>
    </source>
</evidence>
<sequence>MARAQVTFREDRCKGCKLCASVCPKQIIKMADHINVMGFHPAIVEDQEKCTGCALCAIMCPDLVIEVAREEKKVG</sequence>
<feature type="domain" description="4Fe-4S ferredoxin-type" evidence="4">
    <location>
        <begin position="4"/>
        <end position="33"/>
    </location>
</feature>
<dbReference type="SUPFAM" id="SSF54862">
    <property type="entry name" value="4Fe-4S ferredoxins"/>
    <property type="match status" value="1"/>
</dbReference>
<dbReference type="EMBL" id="FOOX01000001">
    <property type="protein sequence ID" value="SFF93991.1"/>
    <property type="molecule type" value="Genomic_DNA"/>
</dbReference>
<dbReference type="InterPro" id="IPR017900">
    <property type="entry name" value="4Fe4S_Fe_S_CS"/>
</dbReference>
<dbReference type="PANTHER" id="PTHR43122:SF2">
    <property type="entry name" value="FERREDOXIN SUBUNIT OF PYRUVATE:FLAVODOXIN OXIDOREDUCTASE"/>
    <property type="match status" value="1"/>
</dbReference>
<keyword evidence="1" id="KW-0479">Metal-binding</keyword>
<protein>
    <submittedName>
        <fullName evidence="5">2-oxoglutarate ferredoxin oxidoreductase subunit delta</fullName>
    </submittedName>
</protein>
<reference evidence="6" key="1">
    <citation type="submission" date="2016-10" db="EMBL/GenBank/DDBJ databases">
        <authorList>
            <person name="Varghese N."/>
            <person name="Submissions S."/>
        </authorList>
    </citation>
    <scope>NUCLEOTIDE SEQUENCE [LARGE SCALE GENOMIC DNA]</scope>
    <source>
        <strain evidence="6">DSM 17038</strain>
    </source>
</reference>
<dbReference type="PANTHER" id="PTHR43122">
    <property type="entry name" value="FERREDOXIN SUBUNIT OF PYRUVATE:FLAVODOXIN OXIDOREDUCTASE-RELATED"/>
    <property type="match status" value="1"/>
</dbReference>
<dbReference type="STRING" id="341036.SAMN05660649_00103"/>
<dbReference type="Gene3D" id="3.30.70.20">
    <property type="match status" value="2"/>
</dbReference>
<dbReference type="OrthoDB" id="9804603at2"/>
<name>A0A1I2MXY9_9FIRM</name>
<dbReference type="AlphaFoldDB" id="A0A1I2MXY9"/>
<dbReference type="Proteomes" id="UP000199337">
    <property type="component" value="Unassembled WGS sequence"/>
</dbReference>
<proteinExistence type="predicted"/>
<dbReference type="GO" id="GO:0046872">
    <property type="term" value="F:metal ion binding"/>
    <property type="evidence" value="ECO:0007669"/>
    <property type="project" value="UniProtKB-KW"/>
</dbReference>
<dbReference type="PROSITE" id="PS51379">
    <property type="entry name" value="4FE4S_FER_2"/>
    <property type="match status" value="2"/>
</dbReference>
<evidence type="ECO:0000256" key="3">
    <source>
        <dbReference type="ARBA" id="ARBA00023014"/>
    </source>
</evidence>
<keyword evidence="3" id="KW-0411">Iron-sulfur</keyword>
<gene>
    <name evidence="5" type="ORF">SAMN05660649_00103</name>
</gene>
<keyword evidence="6" id="KW-1185">Reference proteome</keyword>
<evidence type="ECO:0000256" key="2">
    <source>
        <dbReference type="ARBA" id="ARBA00023004"/>
    </source>
</evidence>
<evidence type="ECO:0000259" key="4">
    <source>
        <dbReference type="PROSITE" id="PS51379"/>
    </source>
</evidence>